<dbReference type="GO" id="GO:0005737">
    <property type="term" value="C:cytoplasm"/>
    <property type="evidence" value="ECO:0007669"/>
    <property type="project" value="UniProtKB-SubCell"/>
</dbReference>
<evidence type="ECO:0000256" key="7">
    <source>
        <dbReference type="ARBA" id="ARBA00023159"/>
    </source>
</evidence>
<keyword evidence="8 9" id="KW-0804">Transcription</keyword>
<dbReference type="GO" id="GO:0003700">
    <property type="term" value="F:DNA-binding transcription factor activity"/>
    <property type="evidence" value="ECO:0007669"/>
    <property type="project" value="InterPro"/>
</dbReference>
<dbReference type="InterPro" id="IPR024187">
    <property type="entry name" value="Sig_transdc_resp-reg_cit/mal"/>
</dbReference>
<reference evidence="12" key="1">
    <citation type="submission" date="2021-05" db="EMBL/GenBank/DDBJ databases">
        <title>Whole genome sequence of Curtobacterium flaccumfaciens pv. flaccumfaciens strain CFBP 3417.</title>
        <authorList>
            <person name="Osdaghi E."/>
            <person name="Taghouti G."/>
            <person name="Portier P."/>
            <person name="Fazliarab A."/>
            <person name="Taghavi S.M."/>
            <person name="Briand M."/>
            <person name="Le-Saux M."/>
            <person name="Jacques M.-A."/>
        </authorList>
    </citation>
    <scope>NUCLEOTIDE SEQUENCE</scope>
    <source>
        <strain evidence="12">CFBP 3417</strain>
    </source>
</reference>
<evidence type="ECO:0000256" key="3">
    <source>
        <dbReference type="ARBA" id="ARBA00022553"/>
    </source>
</evidence>
<keyword evidence="6 9" id="KW-0238">DNA-binding</keyword>
<keyword evidence="7 9" id="KW-0010">Activator</keyword>
<organism evidence="12 13">
    <name type="scientific">Curtobacterium flaccumfaciens pv. flaccumfaciens</name>
    <dbReference type="NCBI Taxonomy" id="138532"/>
    <lineage>
        <taxon>Bacteria</taxon>
        <taxon>Bacillati</taxon>
        <taxon>Actinomycetota</taxon>
        <taxon>Actinomycetes</taxon>
        <taxon>Micrococcales</taxon>
        <taxon>Microbacteriaceae</taxon>
        <taxon>Curtobacterium</taxon>
    </lineage>
</organism>
<dbReference type="Pfam" id="PF09339">
    <property type="entry name" value="HTH_IclR"/>
    <property type="match status" value="1"/>
</dbReference>
<evidence type="ECO:0000259" key="11">
    <source>
        <dbReference type="PROSITE" id="PS50110"/>
    </source>
</evidence>
<dbReference type="Gene3D" id="3.40.50.2300">
    <property type="match status" value="1"/>
</dbReference>
<evidence type="ECO:0000256" key="4">
    <source>
        <dbReference type="ARBA" id="ARBA00023012"/>
    </source>
</evidence>
<evidence type="ECO:0000256" key="1">
    <source>
        <dbReference type="ARBA" id="ARBA00004496"/>
    </source>
</evidence>
<dbReference type="RefSeq" id="WP_214563400.1">
    <property type="nucleotide sequence ID" value="NZ_JAHEWX010000018.1"/>
</dbReference>
<dbReference type="Gene3D" id="1.10.10.10">
    <property type="entry name" value="Winged helix-like DNA-binding domain superfamily/Winged helix DNA-binding domain"/>
    <property type="match status" value="1"/>
</dbReference>
<evidence type="ECO:0000256" key="2">
    <source>
        <dbReference type="ARBA" id="ARBA00022490"/>
    </source>
</evidence>
<evidence type="ECO:0000313" key="12">
    <source>
        <dbReference type="EMBL" id="MBT1542745.1"/>
    </source>
</evidence>
<dbReference type="Proteomes" id="UP000709437">
    <property type="component" value="Unassembled WGS sequence"/>
</dbReference>
<dbReference type="InterPro" id="IPR011006">
    <property type="entry name" value="CheY-like_superfamily"/>
</dbReference>
<dbReference type="InterPro" id="IPR036390">
    <property type="entry name" value="WH_DNA-bd_sf"/>
</dbReference>
<dbReference type="EMBL" id="JAHEWX010000018">
    <property type="protein sequence ID" value="MBT1542745.1"/>
    <property type="molecule type" value="Genomic_DNA"/>
</dbReference>
<sequence length="220" mass="23233">MSSVFTVLVVDDDFHVADLHRRQVDRVPGFRALEPVGTLAGARSALSGGAVDLVLVDVYLPDGSGLDLLRSIDTGADAFVLSAASDSGTVRRAMRSGALAYLIKPFAAGVLAERLQAYARSRNVLDERSTLDQEAVERAFRILHAGDSGGASPSRAATAALVLEQLVAGEERSAAEVAAAIGVSRATAQRYLAQLTADGTVAMQLRYGAAGRPEHRYVRR</sequence>
<evidence type="ECO:0000256" key="10">
    <source>
        <dbReference type="PROSITE-ProRule" id="PRU00169"/>
    </source>
</evidence>
<evidence type="ECO:0000256" key="8">
    <source>
        <dbReference type="ARBA" id="ARBA00023163"/>
    </source>
</evidence>
<dbReference type="PIRSF" id="PIRSF006171">
    <property type="entry name" value="RR_citrat_malat"/>
    <property type="match status" value="1"/>
</dbReference>
<evidence type="ECO:0000313" key="13">
    <source>
        <dbReference type="Proteomes" id="UP000709437"/>
    </source>
</evidence>
<dbReference type="InterPro" id="IPR036388">
    <property type="entry name" value="WH-like_DNA-bd_sf"/>
</dbReference>
<dbReference type="SUPFAM" id="SSF46785">
    <property type="entry name" value="Winged helix' DNA-binding domain"/>
    <property type="match status" value="1"/>
</dbReference>
<dbReference type="PANTHER" id="PTHR45526:SF1">
    <property type="entry name" value="TRANSCRIPTIONAL REGULATORY PROTEIN DCUR-RELATED"/>
    <property type="match status" value="1"/>
</dbReference>
<keyword evidence="4 9" id="KW-0902">Two-component regulatory system</keyword>
<dbReference type="InterPro" id="IPR005471">
    <property type="entry name" value="Tscrpt_reg_IclR_N"/>
</dbReference>
<evidence type="ECO:0000256" key="9">
    <source>
        <dbReference type="PIRNR" id="PIRNR006171"/>
    </source>
</evidence>
<dbReference type="InterPro" id="IPR001789">
    <property type="entry name" value="Sig_transdc_resp-reg_receiver"/>
</dbReference>
<keyword evidence="2 9" id="KW-0963">Cytoplasm</keyword>
<dbReference type="InterPro" id="IPR051271">
    <property type="entry name" value="2C-system_Tx_regulators"/>
</dbReference>
<feature type="modified residue" description="4-aspartylphosphate" evidence="10">
    <location>
        <position position="57"/>
    </location>
</feature>
<evidence type="ECO:0000256" key="6">
    <source>
        <dbReference type="ARBA" id="ARBA00023125"/>
    </source>
</evidence>
<dbReference type="AlphaFoldDB" id="A0A9Q2W883"/>
<feature type="domain" description="Response regulatory" evidence="11">
    <location>
        <begin position="6"/>
        <end position="119"/>
    </location>
</feature>
<protein>
    <recommendedName>
        <fullName evidence="9">Transcriptional regulatory protein</fullName>
    </recommendedName>
</protein>
<dbReference type="GO" id="GO:0003677">
    <property type="term" value="F:DNA binding"/>
    <property type="evidence" value="ECO:0007669"/>
    <property type="project" value="UniProtKB-KW"/>
</dbReference>
<dbReference type="Pfam" id="PF00072">
    <property type="entry name" value="Response_reg"/>
    <property type="match status" value="1"/>
</dbReference>
<dbReference type="GO" id="GO:0000156">
    <property type="term" value="F:phosphorelay response regulator activity"/>
    <property type="evidence" value="ECO:0007669"/>
    <property type="project" value="TreeGrafter"/>
</dbReference>
<keyword evidence="5 9" id="KW-0805">Transcription regulation</keyword>
<proteinExistence type="predicted"/>
<name>A0A9Q2W883_9MICO</name>
<accession>A0A9Q2W883</accession>
<comment type="caution">
    <text evidence="12">The sequence shown here is derived from an EMBL/GenBank/DDBJ whole genome shotgun (WGS) entry which is preliminary data.</text>
</comment>
<dbReference type="PANTHER" id="PTHR45526">
    <property type="entry name" value="TRANSCRIPTIONAL REGULATORY PROTEIN DPIA"/>
    <property type="match status" value="1"/>
</dbReference>
<keyword evidence="3 10" id="KW-0597">Phosphoprotein</keyword>
<dbReference type="SMART" id="SM00448">
    <property type="entry name" value="REC"/>
    <property type="match status" value="1"/>
</dbReference>
<comment type="subcellular location">
    <subcellularLocation>
        <location evidence="1 9">Cytoplasm</location>
    </subcellularLocation>
</comment>
<dbReference type="PROSITE" id="PS50110">
    <property type="entry name" value="RESPONSE_REGULATORY"/>
    <property type="match status" value="1"/>
</dbReference>
<dbReference type="SUPFAM" id="SSF52172">
    <property type="entry name" value="CheY-like"/>
    <property type="match status" value="1"/>
</dbReference>
<evidence type="ECO:0000256" key="5">
    <source>
        <dbReference type="ARBA" id="ARBA00023015"/>
    </source>
</evidence>
<gene>
    <name evidence="12" type="ORF">KK103_13325</name>
</gene>